<evidence type="ECO:0000256" key="1">
    <source>
        <dbReference type="SAM" id="MobiDB-lite"/>
    </source>
</evidence>
<dbReference type="SUPFAM" id="SSF56399">
    <property type="entry name" value="ADP-ribosylation"/>
    <property type="match status" value="1"/>
</dbReference>
<dbReference type="NCBIfam" id="TIGR03696">
    <property type="entry name" value="Rhs_assc_core"/>
    <property type="match status" value="1"/>
</dbReference>
<organism evidence="2 3">
    <name type="scientific">Pseudomonas putida</name>
    <name type="common">Arthrobacter siderocapsulatus</name>
    <dbReference type="NCBI Taxonomy" id="303"/>
    <lineage>
        <taxon>Bacteria</taxon>
        <taxon>Pseudomonadati</taxon>
        <taxon>Pseudomonadota</taxon>
        <taxon>Gammaproteobacteria</taxon>
        <taxon>Pseudomonadales</taxon>
        <taxon>Pseudomonadaceae</taxon>
        <taxon>Pseudomonas</taxon>
    </lineage>
</organism>
<gene>
    <name evidence="2" type="ORF">B8W72_15275</name>
</gene>
<evidence type="ECO:0008006" key="4">
    <source>
        <dbReference type="Google" id="ProtNLM"/>
    </source>
</evidence>
<name>A0A1Y3L199_PSEPU</name>
<dbReference type="RefSeq" id="WP_086976612.1">
    <property type="nucleotide sequence ID" value="NZ_NFSB01000077.1"/>
</dbReference>
<evidence type="ECO:0000313" key="2">
    <source>
        <dbReference type="EMBL" id="OUM31869.1"/>
    </source>
</evidence>
<feature type="region of interest" description="Disordered" evidence="1">
    <location>
        <begin position="1"/>
        <end position="20"/>
    </location>
</feature>
<proteinExistence type="predicted"/>
<comment type="caution">
    <text evidence="2">The sequence shown here is derived from an EMBL/GenBank/DDBJ whole genome shotgun (WGS) entry which is preliminary data.</text>
</comment>
<sequence length="261" mass="29046">MPAYANPEVRLPTDTNGPTLGQHASMRFRAFAYTAYGYDSPDSNVPRLLGFNGQLRALQVFYLLGNGYRSFNTTLMRFNSPDSLSPFDAGGFNAYAYCAGDPINHTDPSGHVLTTQKGFNIGQRPIPAKRQWVGLTRRLQKSELTHMLAKQRENLLVTRNGLSNFSLYIKKLNVPGNLMFRAPLNARVEQITRAIQQTDDRLLLIQNGAQAGTAPFEPQKLNQPMKAPENVAQEAATQQQSQAGIDRLQQHNGDVRQGRSE</sequence>
<evidence type="ECO:0000313" key="3">
    <source>
        <dbReference type="Proteomes" id="UP000196082"/>
    </source>
</evidence>
<reference evidence="2 3" key="1">
    <citation type="submission" date="2017-05" db="EMBL/GenBank/DDBJ databases">
        <title>Whole genome sequence of Pseudomonas putida isolate 1312 commercialized as a biostimulant.</title>
        <authorList>
            <person name="Crovadore J."/>
            <person name="Blanc P."/>
            <person name="Chablais R."/>
            <person name="Cochard B."/>
            <person name="Grizard D."/>
            <person name="Lefort F."/>
        </authorList>
    </citation>
    <scope>NUCLEOTIDE SEQUENCE [LARGE SCALE GENOMIC DNA]</scope>
    <source>
        <strain evidence="2 3">1312</strain>
    </source>
</reference>
<dbReference type="AlphaFoldDB" id="A0A1Y3L199"/>
<feature type="compositionally biased region" description="Low complexity" evidence="1">
    <location>
        <begin position="232"/>
        <end position="243"/>
    </location>
</feature>
<protein>
    <recommendedName>
        <fullName evidence="4">RHS repeat-associated core domain-containing protein</fullName>
    </recommendedName>
</protein>
<dbReference type="Gene3D" id="2.180.10.10">
    <property type="entry name" value="RHS repeat-associated core"/>
    <property type="match status" value="1"/>
</dbReference>
<dbReference type="EMBL" id="NFSB01000077">
    <property type="protein sequence ID" value="OUM31869.1"/>
    <property type="molecule type" value="Genomic_DNA"/>
</dbReference>
<accession>A0A1Y3L199</accession>
<dbReference type="Proteomes" id="UP000196082">
    <property type="component" value="Unassembled WGS sequence"/>
</dbReference>
<feature type="region of interest" description="Disordered" evidence="1">
    <location>
        <begin position="214"/>
        <end position="261"/>
    </location>
</feature>
<dbReference type="InterPro" id="IPR022385">
    <property type="entry name" value="Rhs_assc_core"/>
</dbReference>